<evidence type="ECO:0000313" key="9">
    <source>
        <dbReference type="Proteomes" id="UP000653045"/>
    </source>
</evidence>
<feature type="transmembrane region" description="Helical" evidence="6">
    <location>
        <begin position="45"/>
        <end position="63"/>
    </location>
</feature>
<evidence type="ECO:0000313" key="8">
    <source>
        <dbReference type="EMBL" id="MBJ8325919.1"/>
    </source>
</evidence>
<evidence type="ECO:0000256" key="4">
    <source>
        <dbReference type="ARBA" id="ARBA00022989"/>
    </source>
</evidence>
<dbReference type="PANTHER" id="PTHR38459">
    <property type="entry name" value="PROPHAGE BACTOPRENOL-LINKED GLUCOSE TRANSLOCASE HOMOLOG"/>
    <property type="match status" value="1"/>
</dbReference>
<keyword evidence="5 6" id="KW-0472">Membrane</keyword>
<evidence type="ECO:0000259" key="7">
    <source>
        <dbReference type="Pfam" id="PF04138"/>
    </source>
</evidence>
<comment type="caution">
    <text evidence="8">The sequence shown here is derived from an EMBL/GenBank/DDBJ whole genome shotgun (WGS) entry which is preliminary data.</text>
</comment>
<comment type="subcellular location">
    <subcellularLocation>
        <location evidence="1">Membrane</location>
        <topology evidence="1">Multi-pass membrane protein</topology>
    </subcellularLocation>
</comment>
<dbReference type="Proteomes" id="UP000653045">
    <property type="component" value="Unassembled WGS sequence"/>
</dbReference>
<evidence type="ECO:0000256" key="2">
    <source>
        <dbReference type="ARBA" id="ARBA00009399"/>
    </source>
</evidence>
<evidence type="ECO:0000256" key="1">
    <source>
        <dbReference type="ARBA" id="ARBA00004141"/>
    </source>
</evidence>
<evidence type="ECO:0000256" key="5">
    <source>
        <dbReference type="ARBA" id="ARBA00023136"/>
    </source>
</evidence>
<keyword evidence="3 6" id="KW-0812">Transmembrane</keyword>
<proteinExistence type="inferred from homology"/>
<keyword evidence="9" id="KW-1185">Reference proteome</keyword>
<feature type="transmembrane region" description="Helical" evidence="6">
    <location>
        <begin position="84"/>
        <end position="102"/>
    </location>
</feature>
<sequence length="150" mass="17467">MISKLMTFIKKLWAMELIKYLFFGVLTTLVYFVSRTALFLQLNQALVSALIANIVAILFAFFVNDRFVFLQDKTGRLKRLIQFFFARVSTLVLDALLALVFVDRFPNLIGQFVNYDLKMVNLIETILSQIAILVINYLLSKYLIFKNKKH</sequence>
<organism evidence="8 9">
    <name type="scientific">Streptococcus pacificus</name>
    <dbReference type="NCBI Taxonomy" id="2740577"/>
    <lineage>
        <taxon>Bacteria</taxon>
        <taxon>Bacillati</taxon>
        <taxon>Bacillota</taxon>
        <taxon>Bacilli</taxon>
        <taxon>Lactobacillales</taxon>
        <taxon>Streptococcaceae</taxon>
        <taxon>Streptococcus</taxon>
    </lineage>
</organism>
<name>A0ABS0ZIZ3_9STRE</name>
<dbReference type="PANTHER" id="PTHR38459:SF5">
    <property type="entry name" value="CELL WALL TEICHOIC ACID GLYCOSYLATION PROTEIN GTCA"/>
    <property type="match status" value="1"/>
</dbReference>
<feature type="domain" description="GtrA/DPMS transmembrane" evidence="7">
    <location>
        <begin position="19"/>
        <end position="145"/>
    </location>
</feature>
<evidence type="ECO:0000256" key="3">
    <source>
        <dbReference type="ARBA" id="ARBA00022692"/>
    </source>
</evidence>
<dbReference type="EMBL" id="JAENBO010000003">
    <property type="protein sequence ID" value="MBJ8325919.1"/>
    <property type="molecule type" value="Genomic_DNA"/>
</dbReference>
<dbReference type="Pfam" id="PF04138">
    <property type="entry name" value="GtrA_DPMS_TM"/>
    <property type="match status" value="1"/>
</dbReference>
<evidence type="ECO:0000256" key="6">
    <source>
        <dbReference type="SAM" id="Phobius"/>
    </source>
</evidence>
<protein>
    <submittedName>
        <fullName evidence="8">GtrA family protein</fullName>
    </submittedName>
</protein>
<accession>A0ABS0ZIZ3</accession>
<keyword evidence="4 6" id="KW-1133">Transmembrane helix</keyword>
<gene>
    <name evidence="8" type="ORF">JHK62_04460</name>
</gene>
<feature type="transmembrane region" description="Helical" evidence="6">
    <location>
        <begin position="12"/>
        <end position="33"/>
    </location>
</feature>
<dbReference type="InterPro" id="IPR051401">
    <property type="entry name" value="GtrA_CellWall_Glycosyl"/>
</dbReference>
<dbReference type="InterPro" id="IPR007267">
    <property type="entry name" value="GtrA_DPMS_TM"/>
</dbReference>
<feature type="transmembrane region" description="Helical" evidence="6">
    <location>
        <begin position="122"/>
        <end position="139"/>
    </location>
</feature>
<reference evidence="8 9" key="1">
    <citation type="journal article" date="2021" name="Int. J. Syst. Evol. Microbiol.">
        <title>Streptococcus vicugnae sp. nov., isolated from faeces of alpacas (Vicugna pacos) and cattle (Bos taurus), Streptococcus zalophi sp. nov., and Streptococcus pacificus sp. nov., isolated from respiratory tract of California sea lions (Zalophus californianus).</title>
        <authorList>
            <person name="Volokhov D.V."/>
            <person name="Zagorodnyaya T.A."/>
            <person name="Shen Z."/>
            <person name="Blom J."/>
            <person name="Furtak V.A."/>
            <person name="Eisenberg T."/>
            <person name="Fan P."/>
            <person name="Jeong K.C."/>
            <person name="Gao Y."/>
            <person name="Zhang S."/>
            <person name="Amselle M."/>
        </authorList>
    </citation>
    <scope>NUCLEOTIDE SEQUENCE [LARGE SCALE GENOMIC DNA]</scope>
    <source>
        <strain evidence="8 9">CSL7591</strain>
    </source>
</reference>
<comment type="similarity">
    <text evidence="2">Belongs to the GtrA family.</text>
</comment>